<reference evidence="6" key="1">
    <citation type="submission" date="2020-10" db="EMBL/GenBank/DDBJ databases">
        <authorList>
            <person name="Kikuchi T."/>
        </authorList>
    </citation>
    <scope>NUCLEOTIDE SEQUENCE</scope>
    <source>
        <strain evidence="6">NKZ352</strain>
    </source>
</reference>
<dbReference type="GO" id="GO:0000793">
    <property type="term" value="C:condensed chromosome"/>
    <property type="evidence" value="ECO:0007669"/>
    <property type="project" value="TreeGrafter"/>
</dbReference>
<comment type="caution">
    <text evidence="6">The sequence shown here is derived from an EMBL/GenBank/DDBJ whole genome shotgun (WGS) entry which is preliminary data.</text>
</comment>
<name>A0A8S1GVZ3_9PELO</name>
<dbReference type="GO" id="GO:0007129">
    <property type="term" value="P:homologous chromosome pairing at meiosis"/>
    <property type="evidence" value="ECO:0007669"/>
    <property type="project" value="TreeGrafter"/>
</dbReference>
<comment type="subcellular location">
    <subcellularLocation>
        <location evidence="1">Nucleus</location>
    </subcellularLocation>
</comment>
<dbReference type="AlphaFoldDB" id="A0A8S1GVZ3"/>
<dbReference type="PANTHER" id="PTHR32086">
    <property type="entry name" value="FANCONI ANEMIA GROUP D2 PROTEIN"/>
    <property type="match status" value="1"/>
</dbReference>
<keyword evidence="2" id="KW-1017">Isopeptide bond</keyword>
<dbReference type="InterPro" id="IPR029448">
    <property type="entry name" value="FANCD2"/>
</dbReference>
<dbReference type="GO" id="GO:0031573">
    <property type="term" value="P:mitotic intra-S DNA damage checkpoint signaling"/>
    <property type="evidence" value="ECO:0007669"/>
    <property type="project" value="TreeGrafter"/>
</dbReference>
<evidence type="ECO:0000256" key="2">
    <source>
        <dbReference type="ARBA" id="ARBA00022499"/>
    </source>
</evidence>
<keyword evidence="3" id="KW-0832">Ubl conjugation</keyword>
<protein>
    <submittedName>
        <fullName evidence="6">Uncharacterized protein</fullName>
    </submittedName>
</protein>
<comment type="similarity">
    <text evidence="5">Belongs to the Fanconi anemia protein FANCD2 family.</text>
</comment>
<evidence type="ECO:0000313" key="7">
    <source>
        <dbReference type="Proteomes" id="UP000835052"/>
    </source>
</evidence>
<dbReference type="Pfam" id="PF14631">
    <property type="entry name" value="FancD2"/>
    <property type="match status" value="1"/>
</dbReference>
<dbReference type="SUPFAM" id="SSF48371">
    <property type="entry name" value="ARM repeat"/>
    <property type="match status" value="1"/>
</dbReference>
<dbReference type="GO" id="GO:0005634">
    <property type="term" value="C:nucleus"/>
    <property type="evidence" value="ECO:0007669"/>
    <property type="project" value="UniProtKB-SubCell"/>
</dbReference>
<evidence type="ECO:0000256" key="4">
    <source>
        <dbReference type="ARBA" id="ARBA00023242"/>
    </source>
</evidence>
<keyword evidence="7" id="KW-1185">Reference proteome</keyword>
<dbReference type="GO" id="GO:0036297">
    <property type="term" value="P:interstrand cross-link repair"/>
    <property type="evidence" value="ECO:0007669"/>
    <property type="project" value="TreeGrafter"/>
</dbReference>
<accession>A0A8S1GVZ3</accession>
<dbReference type="OrthoDB" id="27031at2759"/>
<dbReference type="Proteomes" id="UP000835052">
    <property type="component" value="Unassembled WGS sequence"/>
</dbReference>
<proteinExistence type="inferred from homology"/>
<sequence>MEDEFLGFSEEYDNACENNADDETEKDVVVCSSEALETGFLNLTQMQPCTNEMSKGVVLEPRSKFERILKNLGVEVLFDESMKEFFRIGGDLNHAMWTRKLEAYMQDKAKKSELLTHFEEEVKTSASLLLCLAPTASSFGRQDTMFRAFLLCKSSQSKAFEVLMTALNDLATSNEENSKELAFACVSQIRYLEVSYDNQAIYQSVFDSKFDTWNPTTRDAFISALPEILTDPCAQQEAALELKDMLRSEVASAASFQTAILNSLNLLRMQPSVATEVRKFLCVNCMHVDATILPLITNFSLASISTDPSASFLDFLNDFSKFLKLDNLRTLRQSRGHLGTDSIVAATFASIMRYVQLDKKAWKSLSVFLCRNIDETENPEPDVGTSSKPRKYELFDLMLLFASLSSYGCPPAVLNHLKTCLTANPAVTDQFINLCKNALSFRKFRSEYLTAFISCARQCVWSLDENLRSFGSFIYKKLLVLTEKTNQQNVFEELLSHFSRGDVECSCVLEILNMVAEEHYNAIRDFIPLIQVYSAKMYSKNKAKFDPYLK</sequence>
<gene>
    <name evidence="6" type="ORF">CAUJ_LOCUS2941</name>
</gene>
<dbReference type="GO" id="GO:1990918">
    <property type="term" value="P:double-strand break repair involved in meiotic recombination"/>
    <property type="evidence" value="ECO:0007669"/>
    <property type="project" value="TreeGrafter"/>
</dbReference>
<evidence type="ECO:0000256" key="5">
    <source>
        <dbReference type="ARBA" id="ARBA00093456"/>
    </source>
</evidence>
<evidence type="ECO:0000256" key="3">
    <source>
        <dbReference type="ARBA" id="ARBA00022843"/>
    </source>
</evidence>
<dbReference type="GO" id="GO:0070182">
    <property type="term" value="F:DNA polymerase binding"/>
    <property type="evidence" value="ECO:0007669"/>
    <property type="project" value="TreeGrafter"/>
</dbReference>
<dbReference type="InterPro" id="IPR016024">
    <property type="entry name" value="ARM-type_fold"/>
</dbReference>
<organism evidence="6 7">
    <name type="scientific">Caenorhabditis auriculariae</name>
    <dbReference type="NCBI Taxonomy" id="2777116"/>
    <lineage>
        <taxon>Eukaryota</taxon>
        <taxon>Metazoa</taxon>
        <taxon>Ecdysozoa</taxon>
        <taxon>Nematoda</taxon>
        <taxon>Chromadorea</taxon>
        <taxon>Rhabditida</taxon>
        <taxon>Rhabditina</taxon>
        <taxon>Rhabditomorpha</taxon>
        <taxon>Rhabditoidea</taxon>
        <taxon>Rhabditidae</taxon>
        <taxon>Peloderinae</taxon>
        <taxon>Caenorhabditis</taxon>
    </lineage>
</organism>
<dbReference type="PANTHER" id="PTHR32086:SF0">
    <property type="entry name" value="FANCONI ANEMIA GROUP D2 PROTEIN"/>
    <property type="match status" value="1"/>
</dbReference>
<evidence type="ECO:0000313" key="6">
    <source>
        <dbReference type="EMBL" id="CAD6187022.1"/>
    </source>
</evidence>
<evidence type="ECO:0000256" key="1">
    <source>
        <dbReference type="ARBA" id="ARBA00004123"/>
    </source>
</evidence>
<dbReference type="EMBL" id="CAJGYM010000005">
    <property type="protein sequence ID" value="CAD6187022.1"/>
    <property type="molecule type" value="Genomic_DNA"/>
</dbReference>
<keyword evidence="4" id="KW-0539">Nucleus</keyword>